<dbReference type="InterPro" id="IPR001611">
    <property type="entry name" value="Leu-rich_rpt"/>
</dbReference>
<dbReference type="GO" id="GO:0051707">
    <property type="term" value="P:response to other organism"/>
    <property type="evidence" value="ECO:0007669"/>
    <property type="project" value="UniProtKB-ARBA"/>
</dbReference>
<organism evidence="9">
    <name type="scientific">Eucalyptus grandis</name>
    <name type="common">Flooded gum</name>
    <dbReference type="NCBI Taxonomy" id="71139"/>
    <lineage>
        <taxon>Eukaryota</taxon>
        <taxon>Viridiplantae</taxon>
        <taxon>Streptophyta</taxon>
        <taxon>Embryophyta</taxon>
        <taxon>Tracheophyta</taxon>
        <taxon>Spermatophyta</taxon>
        <taxon>Magnoliopsida</taxon>
        <taxon>eudicotyledons</taxon>
        <taxon>Gunneridae</taxon>
        <taxon>Pentapetalae</taxon>
        <taxon>rosids</taxon>
        <taxon>malvids</taxon>
        <taxon>Myrtales</taxon>
        <taxon>Myrtaceae</taxon>
        <taxon>Myrtoideae</taxon>
        <taxon>Eucalypteae</taxon>
        <taxon>Eucalyptus</taxon>
    </lineage>
</organism>
<keyword evidence="2" id="KW-0433">Leucine-rich repeat</keyword>
<dbReference type="InParanoid" id="A0A059BNX4"/>
<name>A0A059BNX4_EUCGR</name>
<dbReference type="AlphaFoldDB" id="A0A059BNX4"/>
<feature type="domain" description="TIR" evidence="8">
    <location>
        <begin position="14"/>
        <end position="182"/>
    </location>
</feature>
<dbReference type="EMBL" id="KK198758">
    <property type="protein sequence ID" value="KCW67571.1"/>
    <property type="molecule type" value="Genomic_DNA"/>
</dbReference>
<evidence type="ECO:0000256" key="7">
    <source>
        <dbReference type="ARBA" id="ARBA00047304"/>
    </source>
</evidence>
<dbReference type="InterPro" id="IPR032675">
    <property type="entry name" value="LRR_dom_sf"/>
</dbReference>
<protein>
    <recommendedName>
        <fullName evidence="1">ADP-ribosyl cyclase/cyclic ADP-ribose hydrolase</fullName>
        <ecNumber evidence="1">3.2.2.6</ecNumber>
    </recommendedName>
</protein>
<dbReference type="SUPFAM" id="SSF52200">
    <property type="entry name" value="Toll/Interleukin receptor TIR domain"/>
    <property type="match status" value="1"/>
</dbReference>
<dbReference type="InterPro" id="IPR000157">
    <property type="entry name" value="TIR_dom"/>
</dbReference>
<dbReference type="Pfam" id="PF23282">
    <property type="entry name" value="WHD_ROQ1"/>
    <property type="match status" value="1"/>
</dbReference>
<dbReference type="FunCoup" id="A0A059BNX4">
    <property type="interactions" value="16"/>
</dbReference>
<reference evidence="9" key="1">
    <citation type="submission" date="2013-07" db="EMBL/GenBank/DDBJ databases">
        <title>The genome of Eucalyptus grandis.</title>
        <authorList>
            <person name="Schmutz J."/>
            <person name="Hayes R."/>
            <person name="Myburg A."/>
            <person name="Tuskan G."/>
            <person name="Grattapaglia D."/>
            <person name="Rokhsar D.S."/>
        </authorList>
    </citation>
    <scope>NUCLEOTIDE SEQUENCE</scope>
    <source>
        <tissue evidence="9">Leaf extractions</tissue>
    </source>
</reference>
<dbReference type="SMART" id="SM00369">
    <property type="entry name" value="LRR_TYP"/>
    <property type="match status" value="3"/>
</dbReference>
<keyword evidence="5" id="KW-0611">Plant defense</keyword>
<dbReference type="GO" id="GO:0043531">
    <property type="term" value="F:ADP binding"/>
    <property type="evidence" value="ECO:0007669"/>
    <property type="project" value="InterPro"/>
</dbReference>
<dbReference type="InterPro" id="IPR058192">
    <property type="entry name" value="WHD_ROQ1-like"/>
</dbReference>
<proteinExistence type="predicted"/>
<dbReference type="InterPro" id="IPR027417">
    <property type="entry name" value="P-loop_NTPase"/>
</dbReference>
<evidence type="ECO:0000256" key="1">
    <source>
        <dbReference type="ARBA" id="ARBA00011982"/>
    </source>
</evidence>
<keyword evidence="3" id="KW-0677">Repeat</keyword>
<dbReference type="eggNOG" id="ENOG502R41B">
    <property type="taxonomic scope" value="Eukaryota"/>
</dbReference>
<evidence type="ECO:0000256" key="5">
    <source>
        <dbReference type="ARBA" id="ARBA00022821"/>
    </source>
</evidence>
<feature type="non-terminal residue" evidence="9">
    <location>
        <position position="1142"/>
    </location>
</feature>
<evidence type="ECO:0000313" key="9">
    <source>
        <dbReference type="EMBL" id="KCW67571.1"/>
    </source>
</evidence>
<dbReference type="Pfam" id="PF00931">
    <property type="entry name" value="NB-ARC"/>
    <property type="match status" value="1"/>
</dbReference>
<dbReference type="InterPro" id="IPR055414">
    <property type="entry name" value="LRR_R13L4/SHOC2-like"/>
</dbReference>
<dbReference type="SUPFAM" id="SSF52540">
    <property type="entry name" value="P-loop containing nucleoside triphosphate hydrolases"/>
    <property type="match status" value="1"/>
</dbReference>
<comment type="catalytic activity">
    <reaction evidence="7">
        <text>NAD(+) + H2O = ADP-D-ribose + nicotinamide + H(+)</text>
        <dbReference type="Rhea" id="RHEA:16301"/>
        <dbReference type="ChEBI" id="CHEBI:15377"/>
        <dbReference type="ChEBI" id="CHEBI:15378"/>
        <dbReference type="ChEBI" id="CHEBI:17154"/>
        <dbReference type="ChEBI" id="CHEBI:57540"/>
        <dbReference type="ChEBI" id="CHEBI:57967"/>
        <dbReference type="EC" id="3.2.2.6"/>
    </reaction>
    <physiologicalReaction direction="left-to-right" evidence="7">
        <dbReference type="Rhea" id="RHEA:16302"/>
    </physiologicalReaction>
</comment>
<dbReference type="PANTHER" id="PTHR11017">
    <property type="entry name" value="LEUCINE-RICH REPEAT-CONTAINING PROTEIN"/>
    <property type="match status" value="1"/>
</dbReference>
<evidence type="ECO:0000256" key="2">
    <source>
        <dbReference type="ARBA" id="ARBA00022614"/>
    </source>
</evidence>
<dbReference type="EC" id="3.2.2.6" evidence="1"/>
<dbReference type="Gene3D" id="3.40.50.10140">
    <property type="entry name" value="Toll/interleukin-1 receptor homology (TIR) domain"/>
    <property type="match status" value="1"/>
</dbReference>
<dbReference type="PRINTS" id="PR00364">
    <property type="entry name" value="DISEASERSIST"/>
</dbReference>
<evidence type="ECO:0000256" key="3">
    <source>
        <dbReference type="ARBA" id="ARBA00022737"/>
    </source>
</evidence>
<dbReference type="InterPro" id="IPR042197">
    <property type="entry name" value="Apaf_helical"/>
</dbReference>
<dbReference type="Pfam" id="PF00560">
    <property type="entry name" value="LRR_1"/>
    <property type="match status" value="1"/>
</dbReference>
<dbReference type="Pfam" id="PF01582">
    <property type="entry name" value="TIR"/>
    <property type="match status" value="1"/>
</dbReference>
<gene>
    <name evidence="9" type="ORF">EUGRSUZ_F01323</name>
</gene>
<evidence type="ECO:0000256" key="4">
    <source>
        <dbReference type="ARBA" id="ARBA00022801"/>
    </source>
</evidence>
<dbReference type="InterPro" id="IPR002182">
    <property type="entry name" value="NB-ARC"/>
</dbReference>
<dbReference type="GO" id="GO:0007165">
    <property type="term" value="P:signal transduction"/>
    <property type="evidence" value="ECO:0007669"/>
    <property type="project" value="InterPro"/>
</dbReference>
<dbReference type="Pfam" id="PF20160">
    <property type="entry name" value="C-JID"/>
    <property type="match status" value="1"/>
</dbReference>
<dbReference type="SMART" id="SM00255">
    <property type="entry name" value="TIR"/>
    <property type="match status" value="1"/>
</dbReference>
<dbReference type="InterPro" id="IPR003591">
    <property type="entry name" value="Leu-rich_rpt_typical-subtyp"/>
</dbReference>
<accession>A0A059BNX4</accession>
<keyword evidence="6" id="KW-0520">NAD</keyword>
<dbReference type="Pfam" id="PF23598">
    <property type="entry name" value="LRR_14"/>
    <property type="match status" value="1"/>
</dbReference>
<dbReference type="OMA" id="MEKCLIT"/>
<dbReference type="PROSITE" id="PS50104">
    <property type="entry name" value="TIR"/>
    <property type="match status" value="1"/>
</dbReference>
<sequence>MASFPRPANKQRQYKYDVFLSFRGEDTRKNFVDHLHDHLRRRGIMAFRDDHHRDLQRGKCIKPEILRAIEQSRLVLVIFSENYSSSTWCLEEVAKAVECMDINEGSVIPIFYKVDPSDIRKLRGNFGTGFAKTEETYLGDKEDIKRWKDALRKIADLAGRELKDGHGTQFIRQIIGEIEDKLGPHPSYVVGNLVGMHSRVAKVVKLLCLGESGARSIGIWGMAGSGKTTVARAVTDEICDQFDDGCSFLTDVRENSEKNGLIYLQHRFLGDILQEDNVGIRDDHIGANMIKKLVRDKKVLLILDDVDKKEQLEKLAGDLEWFAPGSRIIITTRDKHLLLKYGVNDIYKAEELSFDEALQLFSWKAFRSNHLPVEFKELAKYAGGLPLVIDVLGSFLDEENLLQWESALASLKECPEGEIFNRLRMSYDGLRQNEKEIFLDIACFFKGKKKPYVTEVLDNCGLYADFGINTLAQRSLIKIVDNRLWMHDLLQEMAWKIVHLESPQEPGKRSRVWLFEDVCHILSKNSGTRKVKAIVLQSGDHRTMCLNGESFTNMTNLRLLDVRAIHLSSGLKHLSNELRLLTWDNYDLRSFPPSFLPKNLVKLHMQDSLLCRLSRGEKMQVLEKLKVINLNGSKLFMETPNFIYVPNLERLIFKGCKALSQVHPSIGNLERLSLLDLGDCENLTGLPDSVGNLKSLKDLNMSGCSNLEELPESIGGLECLEELDISETAITHLPSSLSSLKNLRKLRFHVSKGRRQNFWRTLMRTLRKTLNSRRPWLPSFSGLSSLTELYMSGCNLMDGEIPSDIGCLPSLRSLDLAQNSFTTITASIEHISDLQSLIINRCKKLEVLPRLPESTMVVAAEDCLRLERISNPFIICTAPDSGFYFLNCSSLLPQDLDLTLQQKYSLSLLHYIFRCSTNSFWGTYVVSPCLQCEIPEWFGYQAVGPSLSIDMPPDWHYDSWRGFAICASFKRINCSPYQNLENDHFIFCKFHADENQLGPLFRFPIRFVNSGCLWLGYVSDTQFPCDTNWETMSNHIVASFTITNPGLMVEKCGVHLVYELSAIIFNDLLVRQCSSSPRDWDRFYHEIESQREVGSACRDFTGQFLYKVNEGVMSCGVHLLKNMVSSSTLRDFDKCSMMIRIE</sequence>
<dbReference type="InterPro" id="IPR044974">
    <property type="entry name" value="Disease_R_plants"/>
</dbReference>
<evidence type="ECO:0000256" key="6">
    <source>
        <dbReference type="ARBA" id="ARBA00023027"/>
    </source>
</evidence>
<dbReference type="GO" id="GO:0061809">
    <property type="term" value="F:NAD+ nucleosidase activity, cyclic ADP-ribose generating"/>
    <property type="evidence" value="ECO:0007669"/>
    <property type="project" value="UniProtKB-EC"/>
</dbReference>
<evidence type="ECO:0000259" key="8">
    <source>
        <dbReference type="PROSITE" id="PS50104"/>
    </source>
</evidence>
<keyword evidence="4" id="KW-0378">Hydrolase</keyword>
<dbReference type="Gene3D" id="3.40.50.300">
    <property type="entry name" value="P-loop containing nucleotide triphosphate hydrolases"/>
    <property type="match status" value="1"/>
</dbReference>
<dbReference type="Gramene" id="KCW67571">
    <property type="protein sequence ID" value="KCW67571"/>
    <property type="gene ID" value="EUGRSUZ_F01323"/>
</dbReference>
<dbReference type="SUPFAM" id="SSF52058">
    <property type="entry name" value="L domain-like"/>
    <property type="match status" value="1"/>
</dbReference>
<dbReference type="Gene3D" id="1.10.8.430">
    <property type="entry name" value="Helical domain of apoptotic protease-activating factors"/>
    <property type="match status" value="1"/>
</dbReference>
<dbReference type="InterPro" id="IPR045344">
    <property type="entry name" value="C-JID"/>
</dbReference>
<dbReference type="PANTHER" id="PTHR11017:SF527">
    <property type="entry name" value="TMV RESISTANCE PROTEIN N-LIKE"/>
    <property type="match status" value="1"/>
</dbReference>
<dbReference type="GO" id="GO:0006952">
    <property type="term" value="P:defense response"/>
    <property type="evidence" value="ECO:0007669"/>
    <property type="project" value="UniProtKB-KW"/>
</dbReference>
<dbReference type="FunFam" id="3.40.50.10140:FF:000007">
    <property type="entry name" value="Disease resistance protein (TIR-NBS-LRR class)"/>
    <property type="match status" value="1"/>
</dbReference>
<dbReference type="InterPro" id="IPR035897">
    <property type="entry name" value="Toll_tir_struct_dom_sf"/>
</dbReference>
<dbReference type="Gene3D" id="3.80.10.10">
    <property type="entry name" value="Ribonuclease Inhibitor"/>
    <property type="match status" value="2"/>
</dbReference>